<feature type="region of interest" description="Disordered" evidence="2">
    <location>
        <begin position="1"/>
        <end position="54"/>
    </location>
</feature>
<proteinExistence type="inferred from homology"/>
<dbReference type="Gene3D" id="2.60.120.460">
    <property type="entry name" value="YjbQ-like"/>
    <property type="match status" value="1"/>
</dbReference>
<gene>
    <name evidence="3" type="ORF">SAMN04488107_4599</name>
</gene>
<protein>
    <submittedName>
        <fullName evidence="3">Secondary thiamine-phosphate synthase enzyme</fullName>
    </submittedName>
</protein>
<dbReference type="Pfam" id="PF01894">
    <property type="entry name" value="YjbQ"/>
    <property type="match status" value="1"/>
</dbReference>
<dbReference type="InterPro" id="IPR035917">
    <property type="entry name" value="YjbQ-like_sf"/>
</dbReference>
<evidence type="ECO:0000256" key="1">
    <source>
        <dbReference type="ARBA" id="ARBA00005534"/>
    </source>
</evidence>
<feature type="compositionally biased region" description="Low complexity" evidence="2">
    <location>
        <begin position="38"/>
        <end position="52"/>
    </location>
</feature>
<comment type="similarity">
    <text evidence="1">Belongs to the UPF0047 family.</text>
</comment>
<dbReference type="SUPFAM" id="SSF111038">
    <property type="entry name" value="YjbQ-like"/>
    <property type="match status" value="1"/>
</dbReference>
<organism evidence="3 4">
    <name type="scientific">Geodermatophilus saharensis</name>
    <dbReference type="NCBI Taxonomy" id="1137994"/>
    <lineage>
        <taxon>Bacteria</taxon>
        <taxon>Bacillati</taxon>
        <taxon>Actinomycetota</taxon>
        <taxon>Actinomycetes</taxon>
        <taxon>Geodermatophilales</taxon>
        <taxon>Geodermatophilaceae</taxon>
        <taxon>Geodermatophilus</taxon>
    </lineage>
</organism>
<evidence type="ECO:0000313" key="3">
    <source>
        <dbReference type="EMBL" id="SNT00012.1"/>
    </source>
</evidence>
<dbReference type="PANTHER" id="PTHR30615">
    <property type="entry name" value="UNCHARACTERIZED PROTEIN YJBQ-RELATED"/>
    <property type="match status" value="1"/>
</dbReference>
<sequence length="198" mass="21595">MRPSGRVTDAEPIDAGGDRSPLSRSHDAVEEWSPEGPATGRRSGSAAAGEGTWPRFVRQDDDVVMRSELRTVRTGGVPAVVDLTGECEEFVRGEGDGLLQVFVPHATAGLAIIETGSGSDDDLLAQLDELLPRDDRWRHRHGSPGHGRDHVLPAFVPPHATVPVLEGRLQLGTWQRICLVDPNRDNPQRHVRLSFLRG</sequence>
<name>A0A239J2V8_9ACTN</name>
<dbReference type="Proteomes" id="UP000198386">
    <property type="component" value="Unassembled WGS sequence"/>
</dbReference>
<keyword evidence="4" id="KW-1185">Reference proteome</keyword>
<evidence type="ECO:0000313" key="4">
    <source>
        <dbReference type="Proteomes" id="UP000198386"/>
    </source>
</evidence>
<dbReference type="EMBL" id="FZOH01000013">
    <property type="protein sequence ID" value="SNT00012.1"/>
    <property type="molecule type" value="Genomic_DNA"/>
</dbReference>
<dbReference type="InterPro" id="IPR001602">
    <property type="entry name" value="UPF0047_YjbQ-like"/>
</dbReference>
<accession>A0A239J2V8</accession>
<evidence type="ECO:0000256" key="2">
    <source>
        <dbReference type="SAM" id="MobiDB-lite"/>
    </source>
</evidence>
<dbReference type="PANTHER" id="PTHR30615:SF8">
    <property type="entry name" value="UPF0047 PROTEIN C4A8.02C"/>
    <property type="match status" value="1"/>
</dbReference>
<dbReference type="AlphaFoldDB" id="A0A239J2V8"/>
<reference evidence="4" key="1">
    <citation type="submission" date="2017-06" db="EMBL/GenBank/DDBJ databases">
        <authorList>
            <person name="Varghese N."/>
            <person name="Submissions S."/>
        </authorList>
    </citation>
    <scope>NUCLEOTIDE SEQUENCE [LARGE SCALE GENOMIC DNA]</scope>
    <source>
        <strain evidence="4">DSM 45423</strain>
    </source>
</reference>